<sequence length="1179" mass="128487">MASTFAPAVPDTLDQQHLQQLHAAEARSRSRPASSCDGHPTAPVLDADADLLPSGIDSLSPSANQFETPAGSTTTVGPCQSSDFGDLDEYPFFAAHCTDLDGTAPSFLDNPLGWNQSLSLFDDDAPLERKHHVADDRQYPLTPTHTSTGHAASPRSAHHGAAGLRSTAPLLPDSISPQQLQNHFKPTPVVIESSSNLTPSRSNSNRTSEDSLAPAPVSTNPQSPRVTVSVWGKDDTGPVHTLERTFDEVTGGIYAAGDLISSLHDPTFASSRRAPMDHWMSEPTVRRSGLDPTSRPEEEVTSINDVARGREAHERDRGVAMWLSENPNDGMAPREHSSEDLRAIEQAFAFHGNDDVPFGLATENKYVAGQTYYAEGSAAPLNDADRRIIAADRNWADAPVLHQITTSRPGLSQPQSSQDAIERFERLCRDNDSIISRSATWGTRRRSFTSVCDLDVEAVTSGSFLKKLSLSRGGGADKGTKSGGLLRDLRGLIRRPSASSLRKRSRSRSRSAKEAPSPKPVEDVRRDNLSPMARASSCGQKPTTPSINTALVNMAHNFASIGTVHSRSGSVSGPTPMLSPKSGLGRSLSVKNALRRPRSKSEVPKASETTTTTTTTTADSHPNLMGIWRKSGGPPVAALAKTSHVNADDDDDEDDDDDDLGEDNDVKANPNMIDDIAPNFAGFRQHIVALNPGLDGTHAFLVERIAHQQIVRYKHLLGAKVKHLGLGAHCPCGPLCLALGGAAKVADQRGDHHAGALDDVDDDGPGKGAINQESFPQDIPVPPTPYLPAEFECQLCYQRKRFQKPSDWTKHVHEDVQPFTCTWDKCRDAKIFKRKADWVRHENEGHRHLEWWTCDVDDCRHTCYRRDNFLQHLVREHKFLEPKVKTKAAMKQAGGMDPTWQKVEQCHRETATRPQEEACRFCGRSFPTWKKLTVHLAKHMEQISLPVLRLVAAKEKELAADTVISPVQEPFSRPTKALPNESSPPPRCAAPMQPQQPLLAGHVQMTYTSQGHLVYPVLPQGQYPTPPASFYPMQYGNIEQSLQQPGLSMEQMERSVGLGQPPLHGMTQASAASAGAFPHVGNQYLSLDNDAGLFPHLTVNALGLQNVGGSPMRDTQPTNDVGYDPMMNPVIGPSGLNRSPFSGHESLSTYSHSPLLNTSSGESNGQEQMWDEKRPADLA</sequence>
<evidence type="ECO:0000259" key="2">
    <source>
        <dbReference type="PROSITE" id="PS00028"/>
    </source>
</evidence>
<proteinExistence type="predicted"/>
<protein>
    <submittedName>
        <fullName evidence="3">C2H2 finger domain protein</fullName>
    </submittedName>
</protein>
<dbReference type="InterPro" id="IPR058925">
    <property type="entry name" value="zf-C2H2_AcuF"/>
</dbReference>
<gene>
    <name evidence="3" type="ORF">DCS_05590</name>
</gene>
<name>A0A151GN89_DRECN</name>
<dbReference type="GeneID" id="63718233"/>
<comment type="caution">
    <text evidence="3">The sequence shown here is derived from an EMBL/GenBank/DDBJ whole genome shotgun (WGS) entry which is preliminary data.</text>
</comment>
<evidence type="ECO:0000313" key="3">
    <source>
        <dbReference type="EMBL" id="KYK58573.1"/>
    </source>
</evidence>
<feature type="compositionally biased region" description="Basic residues" evidence="1">
    <location>
        <begin position="501"/>
        <end position="510"/>
    </location>
</feature>
<feature type="compositionally biased region" description="Polar residues" evidence="1">
    <location>
        <begin position="1136"/>
        <end position="1167"/>
    </location>
</feature>
<dbReference type="AlphaFoldDB" id="A0A151GN89"/>
<feature type="region of interest" description="Disordered" evidence="1">
    <location>
        <begin position="133"/>
        <end position="232"/>
    </location>
</feature>
<dbReference type="InParanoid" id="A0A151GN89"/>
<feature type="domain" description="C2H2-type" evidence="2">
    <location>
        <begin position="854"/>
        <end position="877"/>
    </location>
</feature>
<dbReference type="RefSeq" id="XP_040657925.1">
    <property type="nucleotide sequence ID" value="XM_040802892.1"/>
</dbReference>
<dbReference type="Pfam" id="PF26082">
    <property type="entry name" value="zf-C2H2_AcuF"/>
    <property type="match status" value="1"/>
</dbReference>
<dbReference type="SMART" id="SM00355">
    <property type="entry name" value="ZnF_C2H2"/>
    <property type="match status" value="3"/>
</dbReference>
<dbReference type="EMBL" id="LAYC01000002">
    <property type="protein sequence ID" value="KYK58573.1"/>
    <property type="molecule type" value="Genomic_DNA"/>
</dbReference>
<feature type="region of interest" description="Disordered" evidence="1">
    <location>
        <begin position="1129"/>
        <end position="1179"/>
    </location>
</feature>
<dbReference type="InterPro" id="IPR013087">
    <property type="entry name" value="Znf_C2H2_type"/>
</dbReference>
<dbReference type="PANTHER" id="PTHR35391">
    <property type="entry name" value="C2H2-TYPE DOMAIN-CONTAINING PROTEIN-RELATED"/>
    <property type="match status" value="1"/>
</dbReference>
<feature type="compositionally biased region" description="Basic and acidic residues" evidence="1">
    <location>
        <begin position="1170"/>
        <end position="1179"/>
    </location>
</feature>
<feature type="region of interest" description="Disordered" evidence="1">
    <location>
        <begin position="565"/>
        <end position="672"/>
    </location>
</feature>
<dbReference type="PANTHER" id="PTHR35391:SF3">
    <property type="entry name" value="FINGER DOMAIN PROTEIN, PUTATIVE (AFU_ORTHOLOGUE AFUA_8G04300)-RELATED"/>
    <property type="match status" value="1"/>
</dbReference>
<feature type="compositionally biased region" description="Polar residues" evidence="1">
    <location>
        <begin position="175"/>
        <end position="184"/>
    </location>
</feature>
<feature type="compositionally biased region" description="Polar residues" evidence="1">
    <location>
        <begin position="57"/>
        <end position="80"/>
    </location>
</feature>
<feature type="region of interest" description="Disordered" evidence="1">
    <location>
        <begin position="970"/>
        <end position="990"/>
    </location>
</feature>
<accession>A0A151GN89</accession>
<keyword evidence="4" id="KW-1185">Reference proteome</keyword>
<feature type="region of interest" description="Disordered" evidence="1">
    <location>
        <begin position="19"/>
        <end position="80"/>
    </location>
</feature>
<dbReference type="PROSITE" id="PS00028">
    <property type="entry name" value="ZINC_FINGER_C2H2_1"/>
    <property type="match status" value="2"/>
</dbReference>
<feature type="compositionally biased region" description="Polar residues" evidence="1">
    <location>
        <begin position="141"/>
        <end position="150"/>
    </location>
</feature>
<feature type="compositionally biased region" description="Polar residues" evidence="1">
    <location>
        <begin position="537"/>
        <end position="546"/>
    </location>
</feature>
<feature type="region of interest" description="Disordered" evidence="1">
    <location>
        <begin position="470"/>
        <end position="546"/>
    </location>
</feature>
<organism evidence="3 4">
    <name type="scientific">Drechmeria coniospora</name>
    <name type="common">Nematophagous fungus</name>
    <name type="synonym">Meria coniospora</name>
    <dbReference type="NCBI Taxonomy" id="98403"/>
    <lineage>
        <taxon>Eukaryota</taxon>
        <taxon>Fungi</taxon>
        <taxon>Dikarya</taxon>
        <taxon>Ascomycota</taxon>
        <taxon>Pezizomycotina</taxon>
        <taxon>Sordariomycetes</taxon>
        <taxon>Hypocreomycetidae</taxon>
        <taxon>Hypocreales</taxon>
        <taxon>Ophiocordycipitaceae</taxon>
        <taxon>Drechmeria</taxon>
    </lineage>
</organism>
<feature type="compositionally biased region" description="Polar residues" evidence="1">
    <location>
        <begin position="217"/>
        <end position="226"/>
    </location>
</feature>
<evidence type="ECO:0000256" key="1">
    <source>
        <dbReference type="SAM" id="MobiDB-lite"/>
    </source>
</evidence>
<reference evidence="3 4" key="1">
    <citation type="journal article" date="2016" name="Sci. Rep.">
        <title>Insights into Adaptations to a Near-Obligate Nematode Endoparasitic Lifestyle from the Finished Genome of Drechmeria coniospora.</title>
        <authorList>
            <person name="Zhang L."/>
            <person name="Zhou Z."/>
            <person name="Guo Q."/>
            <person name="Fokkens L."/>
            <person name="Miskei M."/>
            <person name="Pocsi I."/>
            <person name="Zhang W."/>
            <person name="Chen M."/>
            <person name="Wang L."/>
            <person name="Sun Y."/>
            <person name="Donzelli B.G."/>
            <person name="Gibson D.M."/>
            <person name="Nelson D.R."/>
            <person name="Luo J.G."/>
            <person name="Rep M."/>
            <person name="Liu H."/>
            <person name="Yang S."/>
            <person name="Wang J."/>
            <person name="Krasnoff S.B."/>
            <person name="Xu Y."/>
            <person name="Molnar I."/>
            <person name="Lin M."/>
        </authorList>
    </citation>
    <scope>NUCLEOTIDE SEQUENCE [LARGE SCALE GENOMIC DNA]</scope>
    <source>
        <strain evidence="3 4">ARSEF 6962</strain>
    </source>
</reference>
<dbReference type="STRING" id="98403.A0A151GN89"/>
<feature type="compositionally biased region" description="Acidic residues" evidence="1">
    <location>
        <begin position="648"/>
        <end position="663"/>
    </location>
</feature>
<feature type="domain" description="C2H2-type" evidence="2">
    <location>
        <begin position="919"/>
        <end position="939"/>
    </location>
</feature>
<dbReference type="Proteomes" id="UP000076580">
    <property type="component" value="Chromosome 02"/>
</dbReference>
<feature type="compositionally biased region" description="Low complexity" evidence="1">
    <location>
        <begin position="193"/>
        <end position="206"/>
    </location>
</feature>
<feature type="region of interest" description="Disordered" evidence="1">
    <location>
        <begin position="753"/>
        <end position="777"/>
    </location>
</feature>
<evidence type="ECO:0000313" key="4">
    <source>
        <dbReference type="Proteomes" id="UP000076580"/>
    </source>
</evidence>